<dbReference type="STRING" id="1073376.HMPREF1202_02440"/>
<dbReference type="EMBL" id="AZJE01000034">
    <property type="protein sequence ID" value="ETD16982.1"/>
    <property type="molecule type" value="Genomic_DNA"/>
</dbReference>
<reference evidence="1 2" key="1">
    <citation type="submission" date="2013-10" db="EMBL/GenBank/DDBJ databases">
        <title>The Genome Sequence of Ruminococcus lactaris CC59_002D.</title>
        <authorList>
            <consortium name="The Broad Institute Genomics Platform"/>
            <person name="Earl A."/>
            <person name="Allen-Vercoe E."/>
            <person name="Daigneault M."/>
            <person name="Young S.K."/>
            <person name="Zeng Q."/>
            <person name="Gargeya S."/>
            <person name="Fitzgerald M."/>
            <person name="Abouelleil A."/>
            <person name="Alvarado L."/>
            <person name="Chapman S.B."/>
            <person name="Gainer-Dewar J."/>
            <person name="Goldberg J."/>
            <person name="Griggs A."/>
            <person name="Gujja S."/>
            <person name="Hansen M."/>
            <person name="Howarth C."/>
            <person name="Imamovic A."/>
            <person name="Ireland A."/>
            <person name="Larimer J."/>
            <person name="McCowan C."/>
            <person name="Murphy C."/>
            <person name="Pearson M."/>
            <person name="Poon T.W."/>
            <person name="Priest M."/>
            <person name="Roberts A."/>
            <person name="Saif S."/>
            <person name="Shea T."/>
            <person name="Sykes S."/>
            <person name="Wortman J."/>
            <person name="Nusbaum C."/>
            <person name="Birren B."/>
        </authorList>
    </citation>
    <scope>NUCLEOTIDE SEQUENCE [LARGE SCALE GENOMIC DNA]</scope>
    <source>
        <strain evidence="1 2">CC59_002D</strain>
    </source>
</reference>
<proteinExistence type="predicted"/>
<dbReference type="RefSeq" id="WP_023923019.1">
    <property type="nucleotide sequence ID" value="NZ_KI669410.1"/>
</dbReference>
<evidence type="ECO:0000313" key="2">
    <source>
        <dbReference type="Proteomes" id="UP000018683"/>
    </source>
</evidence>
<sequence length="76" mass="8975">MGNYIDSKNEMGYDNKVIYNKRDIMNLFSCESDKALRILRLLYSMREANKIGKEYYVQKDALLKFLSDTQGRELVI</sequence>
<accession>V8BQF2</accession>
<gene>
    <name evidence="1" type="ORF">HMPREF1202_02440</name>
</gene>
<dbReference type="Proteomes" id="UP000018683">
    <property type="component" value="Unassembled WGS sequence"/>
</dbReference>
<organism evidence="1 2">
    <name type="scientific">[Ruminococcus] lactaris CC59_002D</name>
    <dbReference type="NCBI Taxonomy" id="1073376"/>
    <lineage>
        <taxon>Bacteria</taxon>
        <taxon>Bacillati</taxon>
        <taxon>Bacillota</taxon>
        <taxon>Clostridia</taxon>
        <taxon>Lachnospirales</taxon>
        <taxon>Lachnospiraceae</taxon>
        <taxon>Mediterraneibacter</taxon>
    </lineage>
</organism>
<dbReference type="AlphaFoldDB" id="V8BQF2"/>
<name>V8BQF2_9FIRM</name>
<protein>
    <submittedName>
        <fullName evidence="1">Uncharacterized protein</fullName>
    </submittedName>
</protein>
<dbReference type="HOGENOM" id="CLU_2652249_0_0_9"/>
<evidence type="ECO:0000313" key="1">
    <source>
        <dbReference type="EMBL" id="ETD16982.1"/>
    </source>
</evidence>
<dbReference type="OrthoDB" id="9980654at2"/>
<comment type="caution">
    <text evidence="1">The sequence shown here is derived from an EMBL/GenBank/DDBJ whole genome shotgun (WGS) entry which is preliminary data.</text>
</comment>